<dbReference type="GO" id="GO:0140662">
    <property type="term" value="F:ATP-dependent protein folding chaperone"/>
    <property type="evidence" value="ECO:0007669"/>
    <property type="project" value="InterPro"/>
</dbReference>
<evidence type="ECO:0000256" key="6">
    <source>
        <dbReference type="ARBA" id="ARBA00022840"/>
    </source>
</evidence>
<dbReference type="InParanoid" id="D8M3Z4"/>
<keyword evidence="6" id="KW-0067">ATP-binding</keyword>
<dbReference type="InterPro" id="IPR017998">
    <property type="entry name" value="Chaperone_TCP-1"/>
</dbReference>
<dbReference type="GO" id="GO:0005524">
    <property type="term" value="F:ATP binding"/>
    <property type="evidence" value="ECO:0007669"/>
    <property type="project" value="UniProtKB-KW"/>
</dbReference>
<proteinExistence type="inferred from homology"/>
<dbReference type="PANTHER" id="PTHR11353">
    <property type="entry name" value="CHAPERONIN"/>
    <property type="match status" value="1"/>
</dbReference>
<sequence>MGRVCEVARLAVDAVLRIRESGNLDYIQILQKPGGSLQDSFLEEGFLLEKSFGVGQKHEWVHPKILVANTSMDSDKIKINSTRVRVDSIAKVGEIEEAEKAKMRAKVNRILAHGMDVFISRQLIYNYPEQLLTDAGKGSIEHADFEGVERLAAVLGADIVSTFDSPESVRLGECEKIEEVMIGEDKVLRFSGCKGGAACTIVLRGASSHLLEEAERSLHDALAILQQTLRHPERTLGGGCAEMAMAEAVDRLEPQVSGKKALAVAAFARALRQIPTILANNAGLDGVELTAQLRAAHHGGAKNAGLDIEGRGIGDMEALGIYESLQLKRQVLLSATEAAEMIVRVDEVIKSAPRERMPDAGRH</sequence>
<dbReference type="Gene3D" id="1.10.560.10">
    <property type="entry name" value="GroEL-like equatorial domain"/>
    <property type="match status" value="1"/>
</dbReference>
<dbReference type="InterPro" id="IPR002423">
    <property type="entry name" value="Cpn60/GroEL/TCP-1"/>
</dbReference>
<evidence type="ECO:0000256" key="4">
    <source>
        <dbReference type="ARBA" id="ARBA00022490"/>
    </source>
</evidence>
<evidence type="ECO:0000313" key="11">
    <source>
        <dbReference type="Proteomes" id="UP000008312"/>
    </source>
</evidence>
<comment type="subunit">
    <text evidence="3">Heterooligomeric complex of about 850 to 900 kDa that forms two stacked rings, 12 to 16 nm in diameter.</text>
</comment>
<dbReference type="FunFam" id="3.50.7.10:FF:000002">
    <property type="entry name" value="T-complex protein 1 subunit beta"/>
    <property type="match status" value="1"/>
</dbReference>
<keyword evidence="7" id="KW-0143">Chaperone</keyword>
<dbReference type="Gene3D" id="3.30.260.10">
    <property type="entry name" value="TCP-1-like chaperonin intermediate domain"/>
    <property type="match status" value="1"/>
</dbReference>
<evidence type="ECO:0000313" key="10">
    <source>
        <dbReference type="EMBL" id="CBK22783.2"/>
    </source>
</evidence>
<accession>D8M3Z4</accession>
<protein>
    <recommendedName>
        <fullName evidence="9">CCT-beta</fullName>
    </recommendedName>
</protein>
<dbReference type="EMBL" id="FN668651">
    <property type="protein sequence ID" value="CBK22783.2"/>
    <property type="molecule type" value="Genomic_DNA"/>
</dbReference>
<reference evidence="10" key="1">
    <citation type="submission" date="2010-02" db="EMBL/GenBank/DDBJ databases">
        <title>Sequencing and annotation of the Blastocystis hominis genome.</title>
        <authorList>
            <person name="Wincker P."/>
        </authorList>
    </citation>
    <scope>NUCLEOTIDE SEQUENCE</scope>
    <source>
        <strain evidence="10">Singapore isolate B</strain>
    </source>
</reference>
<evidence type="ECO:0000256" key="7">
    <source>
        <dbReference type="ARBA" id="ARBA00023186"/>
    </source>
</evidence>
<comment type="function">
    <text evidence="8">Molecular chaperone; assists the folding of proteins upon ATP hydrolysis. Known to play a role, in vitro, in the folding of actin and tubulin.</text>
</comment>
<dbReference type="SUPFAM" id="SSF52029">
    <property type="entry name" value="GroEL apical domain-like"/>
    <property type="match status" value="1"/>
</dbReference>
<dbReference type="RefSeq" id="XP_012896831.1">
    <property type="nucleotide sequence ID" value="XM_013041377.1"/>
</dbReference>
<dbReference type="Proteomes" id="UP000008312">
    <property type="component" value="Unassembled WGS sequence"/>
</dbReference>
<evidence type="ECO:0000256" key="3">
    <source>
        <dbReference type="ARBA" id="ARBA00011531"/>
    </source>
</evidence>
<evidence type="ECO:0000256" key="9">
    <source>
        <dbReference type="ARBA" id="ARBA00033237"/>
    </source>
</evidence>
<evidence type="ECO:0000256" key="1">
    <source>
        <dbReference type="ARBA" id="ARBA00004496"/>
    </source>
</evidence>
<dbReference type="FunFam" id="1.10.560.10:FF:000017">
    <property type="entry name" value="T-complex protein 1 subunit eta"/>
    <property type="match status" value="1"/>
</dbReference>
<dbReference type="InterPro" id="IPR027410">
    <property type="entry name" value="TCP-1-like_intermed_sf"/>
</dbReference>
<dbReference type="Gene3D" id="3.50.7.10">
    <property type="entry name" value="GroEL"/>
    <property type="match status" value="1"/>
</dbReference>
<keyword evidence="5" id="KW-0547">Nucleotide-binding</keyword>
<organism evidence="10">
    <name type="scientific">Blastocystis hominis</name>
    <dbReference type="NCBI Taxonomy" id="12968"/>
    <lineage>
        <taxon>Eukaryota</taxon>
        <taxon>Sar</taxon>
        <taxon>Stramenopiles</taxon>
        <taxon>Bigyra</taxon>
        <taxon>Opalozoa</taxon>
        <taxon>Opalinata</taxon>
        <taxon>Blastocystidae</taxon>
        <taxon>Blastocystis</taxon>
    </lineage>
</organism>
<dbReference type="InterPro" id="IPR027413">
    <property type="entry name" value="GROEL-like_equatorial_sf"/>
</dbReference>
<keyword evidence="4" id="KW-0963">Cytoplasm</keyword>
<dbReference type="OrthoDB" id="10248520at2759"/>
<keyword evidence="11" id="KW-1185">Reference proteome</keyword>
<dbReference type="GeneID" id="24919551"/>
<dbReference type="SUPFAM" id="SSF48592">
    <property type="entry name" value="GroEL equatorial domain-like"/>
    <property type="match status" value="1"/>
</dbReference>
<name>D8M3Z4_BLAHO</name>
<dbReference type="AlphaFoldDB" id="D8M3Z4"/>
<comment type="subcellular location">
    <subcellularLocation>
        <location evidence="1">Cytoplasm</location>
    </subcellularLocation>
</comment>
<dbReference type="InterPro" id="IPR027409">
    <property type="entry name" value="GroEL-like_apical_dom_sf"/>
</dbReference>
<evidence type="ECO:0000256" key="2">
    <source>
        <dbReference type="ARBA" id="ARBA00008020"/>
    </source>
</evidence>
<dbReference type="Pfam" id="PF00118">
    <property type="entry name" value="Cpn60_TCP1"/>
    <property type="match status" value="1"/>
</dbReference>
<gene>
    <name evidence="10" type="ORF">GSBLH_T00002376001</name>
</gene>
<evidence type="ECO:0000256" key="8">
    <source>
        <dbReference type="ARBA" id="ARBA00024677"/>
    </source>
</evidence>
<comment type="similarity">
    <text evidence="2">Belongs to the TCP-1 chaperonin family.</text>
</comment>
<dbReference type="OMA" id="VEDEARX"/>
<dbReference type="GO" id="GO:0005832">
    <property type="term" value="C:chaperonin-containing T-complex"/>
    <property type="evidence" value="ECO:0007669"/>
    <property type="project" value="UniProtKB-ARBA"/>
</dbReference>
<evidence type="ECO:0000256" key="5">
    <source>
        <dbReference type="ARBA" id="ARBA00022741"/>
    </source>
</evidence>